<dbReference type="GO" id="GO:0042302">
    <property type="term" value="F:structural constituent of cuticle"/>
    <property type="evidence" value="ECO:0007669"/>
    <property type="project" value="InterPro"/>
</dbReference>
<protein>
    <submittedName>
        <fullName evidence="6">Col_cuticle_N domain-containing protein</fullName>
    </submittedName>
</protein>
<keyword evidence="3" id="KW-0732">Signal</keyword>
<keyword evidence="1" id="KW-0677">Repeat</keyword>
<feature type="region of interest" description="Disordered" evidence="2">
    <location>
        <begin position="77"/>
        <end position="236"/>
    </location>
</feature>
<proteinExistence type="predicted"/>
<dbReference type="Pfam" id="PF01391">
    <property type="entry name" value="Collagen"/>
    <property type="match status" value="2"/>
</dbReference>
<organism evidence="5 6">
    <name type="scientific">Strongyloides papillosus</name>
    <name type="common">Intestinal threadworm</name>
    <dbReference type="NCBI Taxonomy" id="174720"/>
    <lineage>
        <taxon>Eukaryota</taxon>
        <taxon>Metazoa</taxon>
        <taxon>Ecdysozoa</taxon>
        <taxon>Nematoda</taxon>
        <taxon>Chromadorea</taxon>
        <taxon>Rhabditida</taxon>
        <taxon>Tylenchina</taxon>
        <taxon>Panagrolaimomorpha</taxon>
        <taxon>Strongyloidoidea</taxon>
        <taxon>Strongyloididae</taxon>
        <taxon>Strongyloides</taxon>
    </lineage>
</organism>
<feature type="compositionally biased region" description="Pro residues" evidence="2">
    <location>
        <begin position="119"/>
        <end position="150"/>
    </location>
</feature>
<dbReference type="Pfam" id="PF01484">
    <property type="entry name" value="Col_cuticle_N"/>
    <property type="match status" value="1"/>
</dbReference>
<dbReference type="WBParaSite" id="SPAL_0000182300.1">
    <property type="protein sequence ID" value="SPAL_0000182300.1"/>
    <property type="gene ID" value="SPAL_0000182300"/>
</dbReference>
<evidence type="ECO:0000256" key="3">
    <source>
        <dbReference type="SAM" id="SignalP"/>
    </source>
</evidence>
<evidence type="ECO:0000259" key="4">
    <source>
        <dbReference type="Pfam" id="PF01484"/>
    </source>
</evidence>
<dbReference type="PANTHER" id="PTHR24637:SF421">
    <property type="entry name" value="CUTICLE COLLAGEN DPY-2"/>
    <property type="match status" value="1"/>
</dbReference>
<dbReference type="InterPro" id="IPR008160">
    <property type="entry name" value="Collagen"/>
</dbReference>
<name>A0A0N5B6Y6_STREA</name>
<dbReference type="PANTHER" id="PTHR24637">
    <property type="entry name" value="COLLAGEN"/>
    <property type="match status" value="1"/>
</dbReference>
<evidence type="ECO:0000256" key="1">
    <source>
        <dbReference type="ARBA" id="ARBA00022737"/>
    </source>
</evidence>
<accession>A0A0N5B6Y6</accession>
<dbReference type="Proteomes" id="UP000046392">
    <property type="component" value="Unplaced"/>
</dbReference>
<feature type="signal peptide" evidence="3">
    <location>
        <begin position="1"/>
        <end position="18"/>
    </location>
</feature>
<feature type="compositionally biased region" description="Low complexity" evidence="2">
    <location>
        <begin position="209"/>
        <end position="233"/>
    </location>
</feature>
<sequence length="336" mass="35115">MLWIFFIFILNDINDFHALSVGEINNFKSRANGIWNEIVGIYKIIDDNVVLRAKRQYDMGISFGRNFFPEMACLPGERGSPGLDGEDGIPGENGLDGAPGRDGNSVNQDGGVLKCQVCPPGPQGLPGIDGPPGPKGLSGPPGPPGPPGQPGAPGRMGIQGDPGPTGPPGKDGMPGRPGNCGIKYISNPGPPGPPGMQGKMGRSGKPGLKGSAGSPGPMGPPGLQGQPGKNGLNGIPGVQGLPGVIGSDAAYCPCPSRTTINISSPKRPPSVESKKLSTTRKPPLLILPELKPLPKLNNNYISDHQVSYIIPNARRKLYFARNGHIRHPLRIKHTNH</sequence>
<dbReference type="InterPro" id="IPR002486">
    <property type="entry name" value="Col_cuticle_N"/>
</dbReference>
<evidence type="ECO:0000256" key="2">
    <source>
        <dbReference type="SAM" id="MobiDB-lite"/>
    </source>
</evidence>
<dbReference type="STRING" id="174720.A0A0N5B6Y6"/>
<dbReference type="AlphaFoldDB" id="A0A0N5B6Y6"/>
<feature type="region of interest" description="Disordered" evidence="2">
    <location>
        <begin position="257"/>
        <end position="277"/>
    </location>
</feature>
<keyword evidence="5" id="KW-1185">Reference proteome</keyword>
<evidence type="ECO:0000313" key="5">
    <source>
        <dbReference type="Proteomes" id="UP000046392"/>
    </source>
</evidence>
<feature type="domain" description="Nematode cuticle collagen N-terminal" evidence="4">
    <location>
        <begin position="4"/>
        <end position="38"/>
    </location>
</feature>
<feature type="compositionally biased region" description="Low complexity" evidence="2">
    <location>
        <begin position="152"/>
        <end position="162"/>
    </location>
</feature>
<feature type="chain" id="PRO_5005893980" evidence="3">
    <location>
        <begin position="19"/>
        <end position="336"/>
    </location>
</feature>
<reference evidence="6" key="1">
    <citation type="submission" date="2017-02" db="UniProtKB">
        <authorList>
            <consortium name="WormBaseParasite"/>
        </authorList>
    </citation>
    <scope>IDENTIFICATION</scope>
</reference>
<evidence type="ECO:0000313" key="6">
    <source>
        <dbReference type="WBParaSite" id="SPAL_0000182300.1"/>
    </source>
</evidence>